<gene>
    <name evidence="1" type="ORF">FOVG_16359</name>
</gene>
<dbReference type="OrthoDB" id="2922289at2759"/>
<evidence type="ECO:0000313" key="1">
    <source>
        <dbReference type="EMBL" id="EXA32438.1"/>
    </source>
</evidence>
<reference evidence="1" key="2">
    <citation type="submission" date="2012-05" db="EMBL/GenBank/DDBJ databases">
        <title>Annotation of the Genome Sequence of Fusarium oxysporum HDV247.</title>
        <authorList>
            <consortium name="The Broad Institute Genomics Platform"/>
            <person name="Ma L.-J."/>
            <person name="Corby-Kistler H."/>
            <person name="Broz K."/>
            <person name="Gale L.R."/>
            <person name="Jonkers W."/>
            <person name="O'Donnell K."/>
            <person name="Ploetz R."/>
            <person name="Steinberg C."/>
            <person name="Schwartz D.C."/>
            <person name="VanEtten H."/>
            <person name="Zhou S."/>
            <person name="Young S.K."/>
            <person name="Zeng Q."/>
            <person name="Gargeya S."/>
            <person name="Fitzgerald M."/>
            <person name="Abouelleil A."/>
            <person name="Alvarado L."/>
            <person name="Chapman S.B."/>
            <person name="Gainer-Dewar J."/>
            <person name="Goldberg J."/>
            <person name="Griggs A."/>
            <person name="Gujja S."/>
            <person name="Hansen M."/>
            <person name="Howarth C."/>
            <person name="Imamovic A."/>
            <person name="Ireland A."/>
            <person name="Larimer J."/>
            <person name="McCowan C."/>
            <person name="Murphy C."/>
            <person name="Pearson M."/>
            <person name="Poon T.W."/>
            <person name="Priest M."/>
            <person name="Roberts A."/>
            <person name="Saif S."/>
            <person name="Shea T."/>
            <person name="Sykes S."/>
            <person name="Wortman J."/>
            <person name="Nusbaum C."/>
            <person name="Birren B."/>
        </authorList>
    </citation>
    <scope>NUCLEOTIDE SEQUENCE</scope>
    <source>
        <strain evidence="1">HDV247</strain>
    </source>
</reference>
<name>W9NI57_FUSOX</name>
<reference evidence="1" key="1">
    <citation type="submission" date="2011-10" db="EMBL/GenBank/DDBJ databases">
        <title>The Genome Sequence of Fusarium oxysporum HDV247.</title>
        <authorList>
            <consortium name="The Broad Institute Genome Sequencing Platform"/>
            <person name="Ma L.-J."/>
            <person name="Gale L.R."/>
            <person name="Schwartz D.C."/>
            <person name="Zhou S."/>
            <person name="Corby-Kistler H."/>
            <person name="Young S.K."/>
            <person name="Zeng Q."/>
            <person name="Gargeya S."/>
            <person name="Fitzgerald M."/>
            <person name="Haas B."/>
            <person name="Abouelleil A."/>
            <person name="Alvarado L."/>
            <person name="Arachchi H.M."/>
            <person name="Berlin A."/>
            <person name="Brown A."/>
            <person name="Chapman S.B."/>
            <person name="Chen Z."/>
            <person name="Dunbar C."/>
            <person name="Freedman E."/>
            <person name="Gearin G."/>
            <person name="Goldberg J."/>
            <person name="Griggs A."/>
            <person name="Gujja S."/>
            <person name="Heiman D."/>
            <person name="Howarth C."/>
            <person name="Larson L."/>
            <person name="Lui A."/>
            <person name="MacDonald P.J.P."/>
            <person name="Montmayeur A."/>
            <person name="Murphy C."/>
            <person name="Neiman D."/>
            <person name="Pearson M."/>
            <person name="Priest M."/>
            <person name="Roberts A."/>
            <person name="Saif S."/>
            <person name="Shea T."/>
            <person name="Shenoy N."/>
            <person name="Sisk P."/>
            <person name="Stolte C."/>
            <person name="Sykes S."/>
            <person name="Wortman J."/>
            <person name="Nusbaum C."/>
            <person name="Birren B."/>
        </authorList>
    </citation>
    <scope>NUCLEOTIDE SEQUENCE [LARGE SCALE GENOMIC DNA]</scope>
    <source>
        <strain evidence="1">HDV247</strain>
    </source>
</reference>
<proteinExistence type="predicted"/>
<dbReference type="Proteomes" id="UP000030751">
    <property type="component" value="Unassembled WGS sequence"/>
</dbReference>
<sequence>MLFAILQDHLSSNPSEKKRLNEIIYQTLSDLSTCHEMLLAVRFHRPQNAARTVQEVSTTEDREFWKPRRSESYKEDLGLLQDIGTSLIRDFYLAKPPTGPRNADWLARCRVLRTALEKFWESIRGTVREEFRSSAYSPAEVDSLLEVVSANLSAEYLQQEQQAEAEILTAIRRVEEPQAVASFFYEAEPRPMSSTIVPRREKTKTQGGQGASAGDTIELQDNASSAHGEPTELTKGTAIEVTRQSLGVFQLIFPDKDDVVKDVLWDRFVHAMIDAGFTARNNSGSAVAFM</sequence>
<accession>W9NI57</accession>
<dbReference type="HOGENOM" id="CLU_826513_0_0_1"/>
<dbReference type="EMBL" id="JH650996">
    <property type="protein sequence ID" value="EXA32438.1"/>
    <property type="molecule type" value="Genomic_DNA"/>
</dbReference>
<organism evidence="1">
    <name type="scientific">Fusarium oxysporum f. sp. pisi HDV247</name>
    <dbReference type="NCBI Taxonomy" id="1080344"/>
    <lineage>
        <taxon>Eukaryota</taxon>
        <taxon>Fungi</taxon>
        <taxon>Dikarya</taxon>
        <taxon>Ascomycota</taxon>
        <taxon>Pezizomycotina</taxon>
        <taxon>Sordariomycetes</taxon>
        <taxon>Hypocreomycetidae</taxon>
        <taxon>Hypocreales</taxon>
        <taxon>Nectriaceae</taxon>
        <taxon>Fusarium</taxon>
        <taxon>Fusarium oxysporum species complex</taxon>
    </lineage>
</organism>
<protein>
    <submittedName>
        <fullName evidence="1">Uncharacterized protein</fullName>
    </submittedName>
</protein>
<dbReference type="AlphaFoldDB" id="W9NI57"/>